<evidence type="ECO:0000256" key="1">
    <source>
        <dbReference type="SAM" id="MobiDB-lite"/>
    </source>
</evidence>
<dbReference type="Proteomes" id="UP000823388">
    <property type="component" value="Chromosome 4K"/>
</dbReference>
<organism evidence="2 3">
    <name type="scientific">Panicum virgatum</name>
    <name type="common">Blackwell switchgrass</name>
    <dbReference type="NCBI Taxonomy" id="38727"/>
    <lineage>
        <taxon>Eukaryota</taxon>
        <taxon>Viridiplantae</taxon>
        <taxon>Streptophyta</taxon>
        <taxon>Embryophyta</taxon>
        <taxon>Tracheophyta</taxon>
        <taxon>Spermatophyta</taxon>
        <taxon>Magnoliopsida</taxon>
        <taxon>Liliopsida</taxon>
        <taxon>Poales</taxon>
        <taxon>Poaceae</taxon>
        <taxon>PACMAD clade</taxon>
        <taxon>Panicoideae</taxon>
        <taxon>Panicodae</taxon>
        <taxon>Paniceae</taxon>
        <taxon>Panicinae</taxon>
        <taxon>Panicum</taxon>
        <taxon>Panicum sect. Hiantes</taxon>
    </lineage>
</organism>
<accession>A0A8T0TBG9</accession>
<dbReference type="EMBL" id="CM029043">
    <property type="protein sequence ID" value="KAG2609112.1"/>
    <property type="molecule type" value="Genomic_DNA"/>
</dbReference>
<evidence type="ECO:0000313" key="2">
    <source>
        <dbReference type="EMBL" id="KAG2609112.1"/>
    </source>
</evidence>
<sequence length="75" mass="7835">MRGSVTSAPSPLVASSSTSFSSPMIGFTNISSSYHNAEGPENNELLDNQHTYPSFATISSTESGLGSHPTFISIP</sequence>
<comment type="caution">
    <text evidence="2">The sequence shown here is derived from an EMBL/GenBank/DDBJ whole genome shotgun (WGS) entry which is preliminary data.</text>
</comment>
<proteinExistence type="predicted"/>
<dbReference type="AlphaFoldDB" id="A0A8T0TBG9"/>
<protein>
    <submittedName>
        <fullName evidence="2">Uncharacterized protein</fullName>
    </submittedName>
</protein>
<gene>
    <name evidence="2" type="ORF">PVAP13_4KG071618</name>
</gene>
<keyword evidence="3" id="KW-1185">Reference proteome</keyword>
<reference evidence="2" key="1">
    <citation type="submission" date="2020-05" db="EMBL/GenBank/DDBJ databases">
        <title>WGS assembly of Panicum virgatum.</title>
        <authorList>
            <person name="Lovell J.T."/>
            <person name="Jenkins J."/>
            <person name="Shu S."/>
            <person name="Juenger T.E."/>
            <person name="Schmutz J."/>
        </authorList>
    </citation>
    <scope>NUCLEOTIDE SEQUENCE</scope>
    <source>
        <strain evidence="2">AP13</strain>
    </source>
</reference>
<evidence type="ECO:0000313" key="3">
    <source>
        <dbReference type="Proteomes" id="UP000823388"/>
    </source>
</evidence>
<feature type="region of interest" description="Disordered" evidence="1">
    <location>
        <begin position="1"/>
        <end position="21"/>
    </location>
</feature>
<name>A0A8T0TBG9_PANVG</name>